<feature type="transmembrane region" description="Helical" evidence="1">
    <location>
        <begin position="127"/>
        <end position="150"/>
    </location>
</feature>
<dbReference type="InterPro" id="IPR011737">
    <property type="entry name" value="CHP02206_TP0381"/>
</dbReference>
<dbReference type="NCBIfam" id="TIGR02206">
    <property type="entry name" value="intg_mem_TP0381"/>
    <property type="match status" value="1"/>
</dbReference>
<dbReference type="OrthoDB" id="9813172at2"/>
<feature type="transmembrane region" description="Helical" evidence="1">
    <location>
        <begin position="102"/>
        <end position="121"/>
    </location>
</feature>
<proteinExistence type="predicted"/>
<evidence type="ECO:0000313" key="3">
    <source>
        <dbReference type="Proteomes" id="UP000317430"/>
    </source>
</evidence>
<dbReference type="EMBL" id="VOHL01000001">
    <property type="protein sequence ID" value="TWS98656.1"/>
    <property type="molecule type" value="Genomic_DNA"/>
</dbReference>
<keyword evidence="3" id="KW-1185">Reference proteome</keyword>
<keyword evidence="1" id="KW-1133">Transmembrane helix</keyword>
<feature type="transmembrane region" description="Helical" evidence="1">
    <location>
        <begin position="162"/>
        <end position="187"/>
    </location>
</feature>
<keyword evidence="1" id="KW-0812">Transmembrane</keyword>
<sequence>MKGPVTMLAEFFTDHMTQEPHLRLEDRLLIFLFLVVVIYLTSRWYQKPCYLAFFRWLQMVQIISLYSWYLLVGWPLSESLPLYHCRLAMFVLLWGREGRLKAYFACLGLIGSVVALTYPVLDPFQFPHLTFFSFVIGHYALAANALMYLLSHQADKPLPLKAVFSYTLMMNGLILMVNLVLGGNYGFLSQLPLIHSNHLVFNFLLMTSVQVIAIWFINDFFHGLEKHHAGFQKEQQLKE</sequence>
<feature type="transmembrane region" description="Helical" evidence="1">
    <location>
        <begin position="28"/>
        <end position="45"/>
    </location>
</feature>
<accession>A0A5C5SCG0</accession>
<name>A0A5C5SCG0_9STRE</name>
<reference evidence="2 3" key="1">
    <citation type="submission" date="2019-08" db="EMBL/GenBank/DDBJ databases">
        <authorList>
            <person name="Lei W."/>
        </authorList>
    </citation>
    <scope>NUCLEOTIDE SEQUENCE [LARGE SCALE GENOMIC DNA]</scope>
    <source>
        <strain evidence="2 3">CCUG 66496</strain>
    </source>
</reference>
<organism evidence="2 3">
    <name type="scientific">Streptococcus cuniculipharyngis</name>
    <dbReference type="NCBI Taxonomy" id="1562651"/>
    <lineage>
        <taxon>Bacteria</taxon>
        <taxon>Bacillati</taxon>
        <taxon>Bacillota</taxon>
        <taxon>Bacilli</taxon>
        <taxon>Lactobacillales</taxon>
        <taxon>Streptococcaceae</taxon>
        <taxon>Streptococcus</taxon>
    </lineage>
</organism>
<protein>
    <submittedName>
        <fullName evidence="2">TIGR02206 family membrane protein</fullName>
    </submittedName>
</protein>
<feature type="transmembrane region" description="Helical" evidence="1">
    <location>
        <begin position="199"/>
        <end position="217"/>
    </location>
</feature>
<comment type="caution">
    <text evidence="2">The sequence shown here is derived from an EMBL/GenBank/DDBJ whole genome shotgun (WGS) entry which is preliminary data.</text>
</comment>
<gene>
    <name evidence="2" type="ORF">FRX57_00060</name>
</gene>
<keyword evidence="1" id="KW-0472">Membrane</keyword>
<feature type="transmembrane region" description="Helical" evidence="1">
    <location>
        <begin position="52"/>
        <end position="74"/>
    </location>
</feature>
<evidence type="ECO:0000256" key="1">
    <source>
        <dbReference type="SAM" id="Phobius"/>
    </source>
</evidence>
<dbReference type="Pfam" id="PF14808">
    <property type="entry name" value="TMEM164"/>
    <property type="match status" value="1"/>
</dbReference>
<dbReference type="Proteomes" id="UP000317430">
    <property type="component" value="Unassembled WGS sequence"/>
</dbReference>
<evidence type="ECO:0000313" key="2">
    <source>
        <dbReference type="EMBL" id="TWS98656.1"/>
    </source>
</evidence>
<dbReference type="AlphaFoldDB" id="A0A5C5SCG0"/>